<dbReference type="OrthoDB" id="307302at2"/>
<reference evidence="1 2" key="1">
    <citation type="submission" date="2011-08" db="EMBL/GenBank/DDBJ databases">
        <title>The Genome Sequence of Johnsonella ignava ATCC 51276.</title>
        <authorList>
            <consortium name="The Broad Institute Genome Sequencing Platform"/>
            <person name="Earl A."/>
            <person name="Ward D."/>
            <person name="Feldgarden M."/>
            <person name="Gevers D."/>
            <person name="Izard J."/>
            <person name="Blanton J.M."/>
            <person name="Baranova O.V."/>
            <person name="Dewhirst F.E."/>
            <person name="Young S.K."/>
            <person name="Zeng Q."/>
            <person name="Gargeya S."/>
            <person name="Fitzgerald M."/>
            <person name="Haas B."/>
            <person name="Abouelleil A."/>
            <person name="Alvarado L."/>
            <person name="Arachchi H.M."/>
            <person name="Berlin A."/>
            <person name="Brown A."/>
            <person name="Chapman S.B."/>
            <person name="Chen Z."/>
            <person name="Dunbar C."/>
            <person name="Freedman E."/>
            <person name="Gearin G."/>
            <person name="Gellesch M."/>
            <person name="Goldberg J."/>
            <person name="Griggs A."/>
            <person name="Gujja S."/>
            <person name="Heiman D."/>
            <person name="Howarth C."/>
            <person name="Larson L."/>
            <person name="Lui A."/>
            <person name="MacDonald P.J.P."/>
            <person name="Montmayeur A."/>
            <person name="Murphy C."/>
            <person name="Neiman D."/>
            <person name="Pearson M."/>
            <person name="Priest M."/>
            <person name="Roberts A."/>
            <person name="Saif S."/>
            <person name="Shea T."/>
            <person name="Shenoy N."/>
            <person name="Sisk P."/>
            <person name="Stolte C."/>
            <person name="Sykes S."/>
            <person name="Wortman J."/>
            <person name="Nusbaum C."/>
            <person name="Birren B."/>
        </authorList>
    </citation>
    <scope>NUCLEOTIDE SEQUENCE [LARGE SCALE GENOMIC DNA]</scope>
    <source>
        <strain evidence="1 2">ATCC 51276</strain>
    </source>
</reference>
<keyword evidence="2" id="KW-1185">Reference proteome</keyword>
<dbReference type="GO" id="GO:0018836">
    <property type="term" value="F:alkylmercury lyase activity"/>
    <property type="evidence" value="ECO:0007669"/>
    <property type="project" value="InterPro"/>
</dbReference>
<comment type="caution">
    <text evidence="1">The sequence shown here is derived from an EMBL/GenBank/DDBJ whole genome shotgun (WGS) entry which is preliminary data.</text>
</comment>
<evidence type="ECO:0000313" key="2">
    <source>
        <dbReference type="Proteomes" id="UP000003011"/>
    </source>
</evidence>
<accession>G5GKQ4</accession>
<evidence type="ECO:0000313" key="1">
    <source>
        <dbReference type="EMBL" id="EHI54688.1"/>
    </source>
</evidence>
<gene>
    <name evidence="1" type="ORF">HMPREF9333_02147</name>
</gene>
<dbReference type="HOGENOM" id="CLU_118597_0_0_9"/>
<dbReference type="EMBL" id="ACZL01000045">
    <property type="protein sequence ID" value="EHI54688.1"/>
    <property type="molecule type" value="Genomic_DNA"/>
</dbReference>
<dbReference type="Gene3D" id="3.30.450.410">
    <property type="match status" value="1"/>
</dbReference>
<dbReference type="eggNOG" id="COG0747">
    <property type="taxonomic scope" value="Bacteria"/>
</dbReference>
<evidence type="ECO:0008006" key="3">
    <source>
        <dbReference type="Google" id="ProtNLM"/>
    </source>
</evidence>
<sequence length="157" mass="17807">MNTLIDLNKVINVDEKLDDRESMFRKKMLDRMISTQDLLHQDDFAGEEKEILKSLVDKDVLVLEEGQIVFAYPVSKTPTNHHVELADGREFFSMCAIDALGSTFVFEQDTKISSICPVSGEEIHVTIKNKEIVEYSPENIHVIHVDLAAVENWAANC</sequence>
<dbReference type="InterPro" id="IPR053717">
    <property type="entry name" value="MerB_lyase_sf"/>
</dbReference>
<proteinExistence type="predicted"/>
<dbReference type="NCBIfam" id="NF040728">
    <property type="entry name" value="MerB_rel_SaoL"/>
    <property type="match status" value="1"/>
</dbReference>
<organism evidence="1 2">
    <name type="scientific">Johnsonella ignava ATCC 51276</name>
    <dbReference type="NCBI Taxonomy" id="679200"/>
    <lineage>
        <taxon>Bacteria</taxon>
        <taxon>Bacillati</taxon>
        <taxon>Bacillota</taxon>
        <taxon>Clostridia</taxon>
        <taxon>Lachnospirales</taxon>
        <taxon>Lachnospiraceae</taxon>
        <taxon>Johnsonella</taxon>
    </lineage>
</organism>
<dbReference type="InterPro" id="IPR004927">
    <property type="entry name" value="MerB"/>
</dbReference>
<name>G5GKQ4_9FIRM</name>
<protein>
    <recommendedName>
        <fullName evidence="3">Alkylmercury lyase</fullName>
    </recommendedName>
</protein>
<dbReference type="SUPFAM" id="SSF160387">
    <property type="entry name" value="NosL/MerB-like"/>
    <property type="match status" value="1"/>
</dbReference>
<dbReference type="Pfam" id="PF03243">
    <property type="entry name" value="MerB"/>
    <property type="match status" value="1"/>
</dbReference>
<dbReference type="STRING" id="679200.HMPREF9333_02147"/>
<dbReference type="AlphaFoldDB" id="G5GKQ4"/>
<dbReference type="Proteomes" id="UP000003011">
    <property type="component" value="Unassembled WGS sequence"/>
</dbReference>